<dbReference type="Pfam" id="PF10263">
    <property type="entry name" value="SprT-like"/>
    <property type="match status" value="1"/>
</dbReference>
<dbReference type="InterPro" id="IPR006640">
    <property type="entry name" value="SprT-like_domain"/>
</dbReference>
<proteinExistence type="predicted"/>
<dbReference type="Proteomes" id="UP000236654">
    <property type="component" value="Unassembled WGS sequence"/>
</dbReference>
<organism evidence="2 3">
    <name type="scientific">Brumimicrobium salinarum</name>
    <dbReference type="NCBI Taxonomy" id="2058658"/>
    <lineage>
        <taxon>Bacteria</taxon>
        <taxon>Pseudomonadati</taxon>
        <taxon>Bacteroidota</taxon>
        <taxon>Flavobacteriia</taxon>
        <taxon>Flavobacteriales</taxon>
        <taxon>Crocinitomicaceae</taxon>
        <taxon>Brumimicrobium</taxon>
    </lineage>
</organism>
<dbReference type="AlphaFoldDB" id="A0A2I0R4G9"/>
<dbReference type="RefSeq" id="WP_101333939.1">
    <property type="nucleotide sequence ID" value="NZ_PJNI01000003.1"/>
</dbReference>
<accession>A0A2I0R4G9</accession>
<keyword evidence="3" id="KW-1185">Reference proteome</keyword>
<evidence type="ECO:0000259" key="1">
    <source>
        <dbReference type="Pfam" id="PF10263"/>
    </source>
</evidence>
<reference evidence="2 3" key="1">
    <citation type="submission" date="2017-12" db="EMBL/GenBank/DDBJ databases">
        <title>The draft genome sequence of Brumimicrobium saltpan LHR20.</title>
        <authorList>
            <person name="Do Z.-J."/>
            <person name="Luo H.-R."/>
        </authorList>
    </citation>
    <scope>NUCLEOTIDE SEQUENCE [LARGE SCALE GENOMIC DNA]</scope>
    <source>
        <strain evidence="2 3">LHR20</strain>
    </source>
</reference>
<feature type="domain" description="SprT-like" evidence="1">
    <location>
        <begin position="31"/>
        <end position="101"/>
    </location>
</feature>
<evidence type="ECO:0000313" key="2">
    <source>
        <dbReference type="EMBL" id="PKR81458.1"/>
    </source>
</evidence>
<comment type="caution">
    <text evidence="2">The sequence shown here is derived from an EMBL/GenBank/DDBJ whole genome shotgun (WGS) entry which is preliminary data.</text>
</comment>
<dbReference type="GO" id="GO:0006950">
    <property type="term" value="P:response to stress"/>
    <property type="evidence" value="ECO:0007669"/>
    <property type="project" value="UniProtKB-ARBA"/>
</dbReference>
<dbReference type="OrthoDB" id="267364at2"/>
<evidence type="ECO:0000313" key="3">
    <source>
        <dbReference type="Proteomes" id="UP000236654"/>
    </source>
</evidence>
<sequence length="208" mass="24283">METKKKKIAKALKQYIPEEYIDYIISLMFAEQLSFRISKPRKTKAGDYRPPFGEKPHRISINGDLNPYAFLITTIHEFAHMHTFIKHGPYVKAHGKEWKNEFKSLLLPVLNQKSLPEPITQALARSLENLKASSCTDIHLARALKTYDKKNDKLELLENLANNQLFRLGKNTFQRGILKRRRYLCREVHTGKHYLVNRLAEVEPINEN</sequence>
<gene>
    <name evidence="2" type="ORF">CW751_05230</name>
</gene>
<name>A0A2I0R4G9_9FLAO</name>
<dbReference type="EMBL" id="PJNI01000003">
    <property type="protein sequence ID" value="PKR81458.1"/>
    <property type="molecule type" value="Genomic_DNA"/>
</dbReference>
<protein>
    <submittedName>
        <fullName evidence="2">SprT domain-containing protein</fullName>
    </submittedName>
</protein>